<evidence type="ECO:0000259" key="4">
    <source>
        <dbReference type="Pfam" id="PF00294"/>
    </source>
</evidence>
<sequence length="308" mass="33262">MSKRYDLVAVGHALVDIRIVVNRFPQADEEAKVVSQVWGAGGSAVNVAIDGCRLGLKTAVIAKIGFDSFGRIIVDELLKEGVDITGLRVSSKGQTGFTIVVIDSNGDIVMYGYKGVAEELEPNDIVDDIIASSRYVHIASLRVDTSLRVIEIAKKNNVKVSWDPGRVLSTKGLKELETLIKQVDIVTLNYKEAATLTQIESDNYREAARILKNLGPELVAVKLGPRGVYILGDGVDEEVPAVKTDKVVDRTGAGDAFISGLISGFIRGYTVKKAALYANAVAALKITKLGSHEAPRHSDVVEYLWEAV</sequence>
<accession>A0A7J3MXU1</accession>
<dbReference type="InterPro" id="IPR029056">
    <property type="entry name" value="Ribokinase-like"/>
</dbReference>
<dbReference type="Gene3D" id="3.40.1190.20">
    <property type="match status" value="1"/>
</dbReference>
<organism evidence="6">
    <name type="scientific">Ignisphaera aggregans</name>
    <dbReference type="NCBI Taxonomy" id="334771"/>
    <lineage>
        <taxon>Archaea</taxon>
        <taxon>Thermoproteota</taxon>
        <taxon>Thermoprotei</taxon>
        <taxon>Desulfurococcales</taxon>
        <taxon>Desulfurococcaceae</taxon>
        <taxon>Ignisphaera</taxon>
    </lineage>
</organism>
<dbReference type="AlphaFoldDB" id="A0A7J3MXU1"/>
<dbReference type="PROSITE" id="PS00583">
    <property type="entry name" value="PFKB_KINASES_1"/>
    <property type="match status" value="1"/>
</dbReference>
<dbReference type="EMBL" id="DTDH01000088">
    <property type="protein sequence ID" value="HGT98382.1"/>
    <property type="molecule type" value="Genomic_DNA"/>
</dbReference>
<comment type="caution">
    <text evidence="6">The sequence shown here is derived from an EMBL/GenBank/DDBJ whole genome shotgun (WGS) entry which is preliminary data.</text>
</comment>
<reference evidence="6" key="1">
    <citation type="journal article" date="2020" name="mSystems">
        <title>Genome- and Community-Level Interaction Insights into Carbon Utilization and Element Cycling Functions of Hydrothermarchaeota in Hydrothermal Sediment.</title>
        <authorList>
            <person name="Zhou Z."/>
            <person name="Liu Y."/>
            <person name="Xu W."/>
            <person name="Pan J."/>
            <person name="Luo Z.H."/>
            <person name="Li M."/>
        </authorList>
    </citation>
    <scope>NUCLEOTIDE SEQUENCE [LARGE SCALE GENOMIC DNA]</scope>
    <source>
        <strain evidence="5">SpSt-629</strain>
        <strain evidence="6">SpSt-688</strain>
    </source>
</reference>
<evidence type="ECO:0000256" key="3">
    <source>
        <dbReference type="ARBA" id="ARBA00022777"/>
    </source>
</evidence>
<dbReference type="InterPro" id="IPR011611">
    <property type="entry name" value="PfkB_dom"/>
</dbReference>
<proteinExistence type="inferred from homology"/>
<dbReference type="PRINTS" id="PR00990">
    <property type="entry name" value="RIBOKINASE"/>
</dbReference>
<evidence type="ECO:0000313" key="6">
    <source>
        <dbReference type="EMBL" id="HGT98382.1"/>
    </source>
</evidence>
<keyword evidence="2" id="KW-0808">Transferase</keyword>
<protein>
    <submittedName>
        <fullName evidence="6">Carbohydrate kinase family protein</fullName>
    </submittedName>
</protein>
<dbReference type="GO" id="GO:0016301">
    <property type="term" value="F:kinase activity"/>
    <property type="evidence" value="ECO:0007669"/>
    <property type="project" value="UniProtKB-KW"/>
</dbReference>
<comment type="similarity">
    <text evidence="1">Belongs to the carbohydrate kinase PfkB family.</text>
</comment>
<dbReference type="InterPro" id="IPR002173">
    <property type="entry name" value="Carboh/pur_kinase_PfkB_CS"/>
</dbReference>
<gene>
    <name evidence="5" type="ORF">ENT99_07975</name>
    <name evidence="6" type="ORF">ENU64_03015</name>
</gene>
<evidence type="ECO:0000313" key="5">
    <source>
        <dbReference type="EMBL" id="HFQ79613.1"/>
    </source>
</evidence>
<dbReference type="InterPro" id="IPR002139">
    <property type="entry name" value="Ribo/fructo_kinase"/>
</dbReference>
<dbReference type="PANTHER" id="PTHR10584">
    <property type="entry name" value="SUGAR KINASE"/>
    <property type="match status" value="1"/>
</dbReference>
<dbReference type="Pfam" id="PF00294">
    <property type="entry name" value="PfkB"/>
    <property type="match status" value="1"/>
</dbReference>
<name>A0A7J3MXU1_9CREN</name>
<keyword evidence="3 6" id="KW-0418">Kinase</keyword>
<feature type="domain" description="Carbohydrate kinase PfkB" evidence="4">
    <location>
        <begin position="6"/>
        <end position="292"/>
    </location>
</feature>
<evidence type="ECO:0000256" key="1">
    <source>
        <dbReference type="ARBA" id="ARBA00010688"/>
    </source>
</evidence>
<evidence type="ECO:0000256" key="2">
    <source>
        <dbReference type="ARBA" id="ARBA00022679"/>
    </source>
</evidence>
<dbReference type="PANTHER" id="PTHR10584:SF166">
    <property type="entry name" value="RIBOKINASE"/>
    <property type="match status" value="1"/>
</dbReference>
<dbReference type="SUPFAM" id="SSF53613">
    <property type="entry name" value="Ribokinase-like"/>
    <property type="match status" value="1"/>
</dbReference>
<dbReference type="EMBL" id="DTAU01000148">
    <property type="protein sequence ID" value="HFQ79613.1"/>
    <property type="molecule type" value="Genomic_DNA"/>
</dbReference>
<dbReference type="GO" id="GO:0006796">
    <property type="term" value="P:phosphate-containing compound metabolic process"/>
    <property type="evidence" value="ECO:0007669"/>
    <property type="project" value="UniProtKB-ARBA"/>
</dbReference>